<gene>
    <name evidence="2" type="ORF">SAMCFNEI73_pC0012</name>
</gene>
<keyword evidence="2" id="KW-0614">Plasmid</keyword>
<accession>A0A1L3LUH4</accession>
<name>A0A1L3LUH4_9HYPH</name>
<reference evidence="2 3" key="1">
    <citation type="submission" date="2015-10" db="EMBL/GenBank/DDBJ databases">
        <title>Genomic differences between typical nodule nitrogen-fixing rhizobial strains and those coming from bean seeds.</title>
        <authorList>
            <person name="Peralta H."/>
            <person name="Aguilar-Vera A."/>
            <person name="Diaz R."/>
            <person name="Mora Y."/>
            <person name="Martinez-Batallar G."/>
            <person name="Salazar E."/>
            <person name="Vargas-Lagunas C."/>
            <person name="Encarnacion S."/>
            <person name="Girard L."/>
            <person name="Mora J."/>
        </authorList>
    </citation>
    <scope>NUCLEOTIDE SEQUENCE [LARGE SCALE GENOMIC DNA]</scope>
    <source>
        <strain evidence="2 3">CFNEI 73</strain>
        <plasmid evidence="2 3">C</plasmid>
    </source>
</reference>
<proteinExistence type="predicted"/>
<feature type="region of interest" description="Disordered" evidence="1">
    <location>
        <begin position="219"/>
        <end position="371"/>
    </location>
</feature>
<geneLocation type="plasmid" evidence="2 3">
    <name>C</name>
</geneLocation>
<evidence type="ECO:0000256" key="1">
    <source>
        <dbReference type="SAM" id="MobiDB-lite"/>
    </source>
</evidence>
<organism evidence="2 3">
    <name type="scientific">Sinorhizobium americanum</name>
    <dbReference type="NCBI Taxonomy" id="194963"/>
    <lineage>
        <taxon>Bacteria</taxon>
        <taxon>Pseudomonadati</taxon>
        <taxon>Pseudomonadota</taxon>
        <taxon>Alphaproteobacteria</taxon>
        <taxon>Hyphomicrobiales</taxon>
        <taxon>Rhizobiaceae</taxon>
        <taxon>Sinorhizobium/Ensifer group</taxon>
        <taxon>Sinorhizobium</taxon>
    </lineage>
</organism>
<dbReference type="AlphaFoldDB" id="A0A1L3LUH4"/>
<feature type="region of interest" description="Disordered" evidence="1">
    <location>
        <begin position="168"/>
        <end position="207"/>
    </location>
</feature>
<evidence type="ECO:0000313" key="2">
    <source>
        <dbReference type="EMBL" id="APG93737.1"/>
    </source>
</evidence>
<feature type="compositionally biased region" description="Basic and acidic residues" evidence="1">
    <location>
        <begin position="175"/>
        <end position="200"/>
    </location>
</feature>
<dbReference type="Proteomes" id="UP000182306">
    <property type="component" value="Plasmid C"/>
</dbReference>
<sequence length="371" mass="41036">MRVGDRNAGCLEGVPNRHEDFAANIGEPVGRIGDPEPQLEIERRFPETRHPADRLGIGAGDPRDRFDGVDGDPRNLMWIAVIGGSETHLDTDIVAGKRPVHHLLGNEVLVGDEIFLAVAGDDGDEAGAQVADRAEGFPKRDRVARLDRLVEQDDDPGDEVRHHLLQAEADADADGAGKDGERRQIDPGRRQRDHAGKHDEPDLDQLADQHLQRRRQVGGFLNPVRRHVAGENGEPDHCGGEHDRLQYEQQRKANGTEIDGGIVERRQHRAIQPERVKREVEPAKDGDDARQRLVADDAGQDRDDEPGGDEGQHRAHQPAIGRPAVARQHDIGDPQPDDQEQPFEPPHEGDDDAQQVRVSPDHTGAGFERRL</sequence>
<dbReference type="EMBL" id="CP013110">
    <property type="protein sequence ID" value="APG93737.1"/>
    <property type="molecule type" value="Genomic_DNA"/>
</dbReference>
<protein>
    <submittedName>
        <fullName evidence="2">Uncharacterized protein</fullName>
    </submittedName>
</protein>
<keyword evidence="3" id="KW-1185">Reference proteome</keyword>
<dbReference type="KEGG" id="same:SAMCFNEI73_pC0012"/>
<evidence type="ECO:0000313" key="3">
    <source>
        <dbReference type="Proteomes" id="UP000182306"/>
    </source>
</evidence>
<feature type="compositionally biased region" description="Basic and acidic residues" evidence="1">
    <location>
        <begin position="234"/>
        <end position="251"/>
    </location>
</feature>
<feature type="compositionally biased region" description="Basic and acidic residues" evidence="1">
    <location>
        <begin position="271"/>
        <end position="301"/>
    </location>
</feature>